<evidence type="ECO:0000313" key="3">
    <source>
        <dbReference type="Proteomes" id="UP001164743"/>
    </source>
</evidence>
<dbReference type="GeneID" id="77813201"/>
<evidence type="ECO:0000313" key="2">
    <source>
        <dbReference type="EMBL" id="WAQ87889.1"/>
    </source>
</evidence>
<feature type="signal peptide" evidence="1">
    <location>
        <begin position="1"/>
        <end position="16"/>
    </location>
</feature>
<evidence type="ECO:0008006" key="4">
    <source>
        <dbReference type="Google" id="ProtNLM"/>
    </source>
</evidence>
<feature type="chain" id="PRO_5045779685" description="Secreted protein" evidence="1">
    <location>
        <begin position="17"/>
        <end position="171"/>
    </location>
</feature>
<dbReference type="EMBL" id="CP110429">
    <property type="protein sequence ID" value="WAQ87889.1"/>
    <property type="molecule type" value="Genomic_DNA"/>
</dbReference>
<gene>
    <name evidence="2" type="ORF">PtA15_9A13</name>
</gene>
<proteinExistence type="predicted"/>
<dbReference type="Proteomes" id="UP001164743">
    <property type="component" value="Chromosome 9A"/>
</dbReference>
<sequence length="171" mass="18969">MLKRLLLLILFGQSLAMYCHPGSSAPIFYGRVDNSATRPGELPVVAQLVKSSEGGTTSYFPKTHGVDQVSQERRNVNLDDSDCLLDLLEQGLANEIQIRQEVQKNFAKLTPKVDGNRWPSTLDFCDWFSRTGCAEGITRDTEAAYPGNSVYKSTLNKYNYPPPGIPVSEQP</sequence>
<evidence type="ECO:0000256" key="1">
    <source>
        <dbReference type="SAM" id="SignalP"/>
    </source>
</evidence>
<keyword evidence="1" id="KW-0732">Signal</keyword>
<dbReference type="RefSeq" id="XP_053023444.1">
    <property type="nucleotide sequence ID" value="XM_053172317.1"/>
</dbReference>
<organism evidence="2 3">
    <name type="scientific">Puccinia triticina</name>
    <dbReference type="NCBI Taxonomy" id="208348"/>
    <lineage>
        <taxon>Eukaryota</taxon>
        <taxon>Fungi</taxon>
        <taxon>Dikarya</taxon>
        <taxon>Basidiomycota</taxon>
        <taxon>Pucciniomycotina</taxon>
        <taxon>Pucciniomycetes</taxon>
        <taxon>Pucciniales</taxon>
        <taxon>Pucciniaceae</taxon>
        <taxon>Puccinia</taxon>
    </lineage>
</organism>
<name>A0ABY7CRP8_9BASI</name>
<accession>A0ABY7CRP8</accession>
<protein>
    <recommendedName>
        <fullName evidence="4">Secreted protein</fullName>
    </recommendedName>
</protein>
<keyword evidence="3" id="KW-1185">Reference proteome</keyword>
<reference evidence="2" key="1">
    <citation type="submission" date="2022-10" db="EMBL/GenBank/DDBJ databases">
        <title>Puccinia triticina Genome sequencing and assembly.</title>
        <authorList>
            <person name="Li C."/>
        </authorList>
    </citation>
    <scope>NUCLEOTIDE SEQUENCE</scope>
    <source>
        <strain evidence="2">Pt15</strain>
    </source>
</reference>